<dbReference type="PROSITE" id="PS51257">
    <property type="entry name" value="PROKAR_LIPOPROTEIN"/>
    <property type="match status" value="1"/>
</dbReference>
<evidence type="ECO:0000256" key="1">
    <source>
        <dbReference type="SAM" id="SignalP"/>
    </source>
</evidence>
<proteinExistence type="predicted"/>
<feature type="chain" id="PRO_5003512320" description="DUF3352 domain-containing protein" evidence="1">
    <location>
        <begin position="24"/>
        <end position="580"/>
    </location>
</feature>
<keyword evidence="3" id="KW-1185">Reference proteome</keyword>
<evidence type="ECO:0000313" key="3">
    <source>
        <dbReference type="Proteomes" id="UP000007113"/>
    </source>
</evidence>
<reference evidence="2 3" key="1">
    <citation type="submission" date="2011-11" db="EMBL/GenBank/DDBJ databases">
        <title>Complete sequence of Granulicella mallensis MP5ACTX8.</title>
        <authorList>
            <consortium name="US DOE Joint Genome Institute"/>
            <person name="Lucas S."/>
            <person name="Copeland A."/>
            <person name="Lapidus A."/>
            <person name="Cheng J.-F."/>
            <person name="Goodwin L."/>
            <person name="Pitluck S."/>
            <person name="Peters L."/>
            <person name="Lu M."/>
            <person name="Detter J.C."/>
            <person name="Han C."/>
            <person name="Tapia R."/>
            <person name="Land M."/>
            <person name="Hauser L."/>
            <person name="Kyrpides N."/>
            <person name="Ivanova N."/>
            <person name="Mikhailova N."/>
            <person name="Pagani I."/>
            <person name="Rawat S."/>
            <person name="Mannisto M."/>
            <person name="Haggblom M."/>
            <person name="Woyke T."/>
        </authorList>
    </citation>
    <scope>NUCLEOTIDE SEQUENCE [LARGE SCALE GENOMIC DNA]</scope>
    <source>
        <strain evidence="3">ATCC BAA-1857 / DSM 23137 / MP5ACTX8</strain>
    </source>
</reference>
<feature type="signal peptide" evidence="1">
    <location>
        <begin position="1"/>
        <end position="23"/>
    </location>
</feature>
<dbReference type="KEGG" id="gma:AciX8_0333"/>
<dbReference type="Proteomes" id="UP000007113">
    <property type="component" value="Chromosome"/>
</dbReference>
<accession>G8P1E9</accession>
<dbReference type="RefSeq" id="WP_014263572.1">
    <property type="nucleotide sequence ID" value="NC_016631.1"/>
</dbReference>
<gene>
    <name evidence="2" type="ordered locus">AciX8_0333</name>
</gene>
<evidence type="ECO:0008006" key="4">
    <source>
        <dbReference type="Google" id="ProtNLM"/>
    </source>
</evidence>
<protein>
    <recommendedName>
        <fullName evidence="4">DUF3352 domain-containing protein</fullName>
    </recommendedName>
</protein>
<evidence type="ECO:0000313" key="2">
    <source>
        <dbReference type="EMBL" id="AEU34688.1"/>
    </source>
</evidence>
<dbReference type="EMBL" id="CP003130">
    <property type="protein sequence ID" value="AEU34688.1"/>
    <property type="molecule type" value="Genomic_DNA"/>
</dbReference>
<name>G8P1E9_GRAMM</name>
<dbReference type="AlphaFoldDB" id="G8P1E9"/>
<sequence length="580" mass="63357" precursor="true">MMKRFYFALAAMLLLGVLGACGAAVYTALQSSPPDNLSLASFAPQGALLSIESPDFKTLLKSWSSSQEEQHWLKSDNYTSFSHSRLFSRLGEAQDQFAATAGFPPDAQFLQQVAGGQSLFAWYDIGNLEFLYITRMPHGEAAKTPLLQMRDKFEERKAGDSSFFVRTKGDPAQTVAFAVHGDYLLLATREDLIANALQLMQQPVGATLQHERWYAEAVAAVKEQPGDLRMALNMTKIVPSPYFRSYWIQQNITELKQYSSALSDLYLTPESFREERILLATNPDKETTSADLAPVLGYLPQNIGVYRAQGQPTSASILHQFEDKLLSRNTSAYRDTHIAPGADLSTPIAGDTSNFEERIDETSVVVQPRAASLSQLQDLLAAAHPEAMLVFSSTGQPKTLGSETVFSPIHTAMVLTSSAGWNQAAWQQALSAALAPRLTIGKAGLAWQEHHHDNVSWVDLSGIHGLVLAIQGNVCVVASDEATLLLLLEASHHAASAPKKATLIAGFDHRSEREGFVRLTHLLDGSGSSAQSGGGDTPPFFSRNMASLSSTFQDLDAETFTESPLNNGVIHQTVVYQWRH</sequence>
<dbReference type="HOGENOM" id="CLU_477158_0_0_0"/>
<organism evidence="2 3">
    <name type="scientific">Granulicella mallensis (strain ATCC BAA-1857 / DSM 23137 / MP5ACTX8)</name>
    <dbReference type="NCBI Taxonomy" id="682795"/>
    <lineage>
        <taxon>Bacteria</taxon>
        <taxon>Pseudomonadati</taxon>
        <taxon>Acidobacteriota</taxon>
        <taxon>Terriglobia</taxon>
        <taxon>Terriglobales</taxon>
        <taxon>Acidobacteriaceae</taxon>
        <taxon>Granulicella</taxon>
    </lineage>
</organism>
<dbReference type="STRING" id="682795.AciX8_0333"/>
<keyword evidence="1" id="KW-0732">Signal</keyword>